<reference evidence="2" key="1">
    <citation type="submission" date="2020-09" db="EMBL/GenBank/DDBJ databases">
        <title>Draft Genome Sequence of Paenibacillus sp. WST5.</title>
        <authorList>
            <person name="Bao Z."/>
        </authorList>
    </citation>
    <scope>NUCLEOTIDE SEQUENCE</scope>
    <source>
        <strain evidence="2">WST5</strain>
    </source>
</reference>
<evidence type="ECO:0000256" key="1">
    <source>
        <dbReference type="SAM" id="Phobius"/>
    </source>
</evidence>
<feature type="transmembrane region" description="Helical" evidence="1">
    <location>
        <begin position="12"/>
        <end position="31"/>
    </location>
</feature>
<accession>A0A926QGX5</accession>
<dbReference type="Proteomes" id="UP000650466">
    <property type="component" value="Unassembled WGS sequence"/>
</dbReference>
<evidence type="ECO:0000313" key="2">
    <source>
        <dbReference type="EMBL" id="MBD0378911.1"/>
    </source>
</evidence>
<organism evidence="2 3">
    <name type="scientific">Paenibacillus sedimenti</name>
    <dbReference type="NCBI Taxonomy" id="2770274"/>
    <lineage>
        <taxon>Bacteria</taxon>
        <taxon>Bacillati</taxon>
        <taxon>Bacillota</taxon>
        <taxon>Bacilli</taxon>
        <taxon>Bacillales</taxon>
        <taxon>Paenibacillaceae</taxon>
        <taxon>Paenibacillus</taxon>
    </lineage>
</organism>
<feature type="transmembrane region" description="Helical" evidence="1">
    <location>
        <begin position="448"/>
        <end position="466"/>
    </location>
</feature>
<keyword evidence="3" id="KW-1185">Reference proteome</keyword>
<feature type="transmembrane region" description="Helical" evidence="1">
    <location>
        <begin position="486"/>
        <end position="507"/>
    </location>
</feature>
<keyword evidence="1" id="KW-1133">Transmembrane helix</keyword>
<protein>
    <submittedName>
        <fullName evidence="2">Uncharacterized protein</fullName>
    </submittedName>
</protein>
<feature type="transmembrane region" description="Helical" evidence="1">
    <location>
        <begin position="409"/>
        <end position="436"/>
    </location>
</feature>
<gene>
    <name evidence="2" type="ORF">ICC18_02095</name>
</gene>
<proteinExistence type="predicted"/>
<sequence>MKSKFLRNIYTCVPFLIIILMIGTIHTWMLAKEQSKPYPEPFGRATALPQPATDGGPVQIVGEGAFAYRSGSTLIYMKVKEDGQYVSETRPIPDTELFSSYKLTGNEAFWIGSGNKLYASEWSQGVWSPRKELSGSAITGFQTTSEPNGKRVLLAYSELELYAGIYKAGRAVSWSKLDIPGISRVQGVLDKDGSIIVVYSAGKDGIVSIGYAKLEADTLRPLQEDKLKDVELAAFNKMEELEFSTYGTSMIAAYRISSSKSGKSYLRILSFPLDHPVTVEDHELQIPVTASSLSDTILHPTFAKAPSGELSLLVSSVYEKNRRLTSQEVYRIGFKDGKPTASMPISQSGGFAEYPAMTFIGESALVVWLDPMGDGQFHLNYATDHPAYKERTSKLTTDDIRIAAQTLPLLWGIGLLTALLGLKWIALPCLYLFALIGFRQHHYDSHPGFHFGLSIGMYLAAKALFIGDYRKATALQVMPPALQSLLAYFAILTLFAAIAYAVTRVWRRGLDERKVGLEFFYFVLLDGFMTNLWFSYFMSPAAL</sequence>
<dbReference type="AlphaFoldDB" id="A0A926QGX5"/>
<dbReference type="RefSeq" id="WP_188172716.1">
    <property type="nucleotide sequence ID" value="NZ_JACVVD010000001.1"/>
</dbReference>
<comment type="caution">
    <text evidence="2">The sequence shown here is derived from an EMBL/GenBank/DDBJ whole genome shotgun (WGS) entry which is preliminary data.</text>
</comment>
<feature type="transmembrane region" description="Helical" evidence="1">
    <location>
        <begin position="519"/>
        <end position="538"/>
    </location>
</feature>
<evidence type="ECO:0000313" key="3">
    <source>
        <dbReference type="Proteomes" id="UP000650466"/>
    </source>
</evidence>
<dbReference type="EMBL" id="JACVVD010000001">
    <property type="protein sequence ID" value="MBD0378911.1"/>
    <property type="molecule type" value="Genomic_DNA"/>
</dbReference>
<keyword evidence="1" id="KW-0812">Transmembrane</keyword>
<keyword evidence="1" id="KW-0472">Membrane</keyword>
<name>A0A926QGX5_9BACL</name>